<organism evidence="2 3">
    <name type="scientific">Acacia crassicarpa</name>
    <name type="common">northern wattle</name>
    <dbReference type="NCBI Taxonomy" id="499986"/>
    <lineage>
        <taxon>Eukaryota</taxon>
        <taxon>Viridiplantae</taxon>
        <taxon>Streptophyta</taxon>
        <taxon>Embryophyta</taxon>
        <taxon>Tracheophyta</taxon>
        <taxon>Spermatophyta</taxon>
        <taxon>Magnoliopsida</taxon>
        <taxon>eudicotyledons</taxon>
        <taxon>Gunneridae</taxon>
        <taxon>Pentapetalae</taxon>
        <taxon>rosids</taxon>
        <taxon>fabids</taxon>
        <taxon>Fabales</taxon>
        <taxon>Fabaceae</taxon>
        <taxon>Caesalpinioideae</taxon>
        <taxon>mimosoid clade</taxon>
        <taxon>Acacieae</taxon>
        <taxon>Acacia</taxon>
    </lineage>
</organism>
<name>A0AAE1MV26_9FABA</name>
<feature type="domain" description="BURP" evidence="1">
    <location>
        <begin position="118"/>
        <end position="329"/>
    </location>
</feature>
<dbReference type="SMART" id="SM01045">
    <property type="entry name" value="BURP"/>
    <property type="match status" value="1"/>
</dbReference>
<proteinExistence type="predicted"/>
<dbReference type="PANTHER" id="PTHR31236">
    <property type="entry name" value="BURP DOMAIN PROTEIN USPL1-LIKE"/>
    <property type="match status" value="1"/>
</dbReference>
<gene>
    <name evidence="2" type="ORF">QN277_019129</name>
</gene>
<keyword evidence="3" id="KW-1185">Reference proteome</keyword>
<accession>A0AAE1MV26</accession>
<protein>
    <recommendedName>
        <fullName evidence="1">BURP domain-containing protein</fullName>
    </recommendedName>
</protein>
<dbReference type="AlphaFoldDB" id="A0AAE1MV26"/>
<dbReference type="InterPro" id="IPR004873">
    <property type="entry name" value="BURP_dom"/>
</dbReference>
<dbReference type="EMBL" id="JAWXYG010000004">
    <property type="protein sequence ID" value="KAK4276146.1"/>
    <property type="molecule type" value="Genomic_DNA"/>
</dbReference>
<dbReference type="Proteomes" id="UP001293593">
    <property type="component" value="Unassembled WGS sequence"/>
</dbReference>
<reference evidence="2" key="1">
    <citation type="submission" date="2023-10" db="EMBL/GenBank/DDBJ databases">
        <title>Chromosome-level genome of the transformable northern wattle, Acacia crassicarpa.</title>
        <authorList>
            <person name="Massaro I."/>
            <person name="Sinha N.R."/>
            <person name="Poethig S."/>
            <person name="Leichty A.R."/>
        </authorList>
    </citation>
    <scope>NUCLEOTIDE SEQUENCE</scope>
    <source>
        <strain evidence="2">Acra3RX</strain>
        <tissue evidence="2">Leaf</tissue>
    </source>
</reference>
<evidence type="ECO:0000313" key="2">
    <source>
        <dbReference type="EMBL" id="KAK4276146.1"/>
    </source>
</evidence>
<evidence type="ECO:0000313" key="3">
    <source>
        <dbReference type="Proteomes" id="UP001293593"/>
    </source>
</evidence>
<dbReference type="PANTHER" id="PTHR31236:SF2">
    <property type="entry name" value="BURP DOMAIN PROTEIN RD22"/>
    <property type="match status" value="1"/>
</dbReference>
<dbReference type="Pfam" id="PF03181">
    <property type="entry name" value="BURP"/>
    <property type="match status" value="1"/>
</dbReference>
<dbReference type="InterPro" id="IPR044816">
    <property type="entry name" value="BURP"/>
</dbReference>
<comment type="caution">
    <text evidence="2">The sequence shown here is derived from an EMBL/GenBank/DDBJ whole genome shotgun (WGS) entry which is preliminary data.</text>
</comment>
<sequence>MDALYEVSVHWFFNNGDSGSTYGCRSRSIMRTCIFILYINLVATHAALTPELYWKSMLPTAPIPKSIAVLLRTPGKGSTVHSGFVSSKSVGYPVNEYMYGYHRCCESKLQNKPDTAIFFLENNLKSGHKMKLLFEKTSIQASFLPSEVVKSIPFSSTKIAEILNKFAVKPGSIKADVMKNTIKLCEESEIKGEDKYCATSLEAMLDFIIMKLGKNVEALSTEVMKKETKKQEYTITNGVKKEGGTKVMVCHKLDYVYAVFYCHKIENSVTYTVSLEGADGSRVKAVSVCHRDTSKWNPKHLAFQMLNVKPGSVPICHFLFQDTIAWVPKQN</sequence>
<evidence type="ECO:0000259" key="1">
    <source>
        <dbReference type="PROSITE" id="PS51277"/>
    </source>
</evidence>
<dbReference type="PROSITE" id="PS51277">
    <property type="entry name" value="BURP"/>
    <property type="match status" value="1"/>
</dbReference>